<organism evidence="1">
    <name type="scientific">Aspergillus flavus</name>
    <dbReference type="NCBI Taxonomy" id="5059"/>
    <lineage>
        <taxon>Eukaryota</taxon>
        <taxon>Fungi</taxon>
        <taxon>Dikarya</taxon>
        <taxon>Ascomycota</taxon>
        <taxon>Pezizomycotina</taxon>
        <taxon>Eurotiomycetes</taxon>
        <taxon>Eurotiomycetidae</taxon>
        <taxon>Eurotiales</taxon>
        <taxon>Aspergillaceae</taxon>
        <taxon>Aspergillus</taxon>
        <taxon>Aspergillus subgen. Circumdati</taxon>
    </lineage>
</organism>
<dbReference type="EMBL" id="ML734574">
    <property type="protein sequence ID" value="KAB8249121.1"/>
    <property type="molecule type" value="Genomic_DNA"/>
</dbReference>
<name>A0A5N6H3M0_ASPFL</name>
<accession>A0A5N6H3M0</accession>
<dbReference type="AlphaFoldDB" id="A0A5N6H3M0"/>
<dbReference type="Proteomes" id="UP000325434">
    <property type="component" value="Unassembled WGS sequence"/>
</dbReference>
<reference evidence="1" key="1">
    <citation type="submission" date="2019-04" db="EMBL/GenBank/DDBJ databases">
        <title>Friends and foes A comparative genomics study of 23 Aspergillus species from section Flavi.</title>
        <authorList>
            <consortium name="DOE Joint Genome Institute"/>
            <person name="Kjaerbolling I."/>
            <person name="Vesth T."/>
            <person name="Frisvad J.C."/>
            <person name="Nybo J.L."/>
            <person name="Theobald S."/>
            <person name="Kildgaard S."/>
            <person name="Isbrandt T."/>
            <person name="Kuo A."/>
            <person name="Sato A."/>
            <person name="Lyhne E.K."/>
            <person name="Kogle M.E."/>
            <person name="Wiebenga A."/>
            <person name="Kun R.S."/>
            <person name="Lubbers R.J."/>
            <person name="Makela M.R."/>
            <person name="Barry K."/>
            <person name="Chovatia M."/>
            <person name="Clum A."/>
            <person name="Daum C."/>
            <person name="Haridas S."/>
            <person name="He G."/>
            <person name="LaButti K."/>
            <person name="Lipzen A."/>
            <person name="Mondo S."/>
            <person name="Riley R."/>
            <person name="Salamov A."/>
            <person name="Simmons B.A."/>
            <person name="Magnuson J.K."/>
            <person name="Henrissat B."/>
            <person name="Mortensen U.H."/>
            <person name="Larsen T.O."/>
            <person name="Devries R.P."/>
            <person name="Grigoriev I.V."/>
            <person name="Machida M."/>
            <person name="Baker S.E."/>
            <person name="Andersen M.R."/>
        </authorList>
    </citation>
    <scope>NUCLEOTIDE SEQUENCE [LARGE SCALE GENOMIC DNA]</scope>
    <source>
        <strain evidence="1">CBS 121.62</strain>
    </source>
</reference>
<sequence length="196" mass="21476">MLMDTYGSSNALLCLDGLPFTTCNAFDHCFHLRNSGLALRGYQSSLNTETMPNQCILTRIVQSCVTYLTPSRSHRDSIPTTTLLLPSAPCYASLSPAFGTNAQRNLPPNSAMLHPQLLCNLSKETSQALQSSLSPQIPWSPLDYPGGSVPRIYLGIFSMSRLFNTASVDPTPQAANTNWKAIRHQSLSLVCYTYVV</sequence>
<gene>
    <name evidence="1" type="ORF">BDV35DRAFT_345704</name>
</gene>
<protein>
    <submittedName>
        <fullName evidence="1">Uncharacterized protein</fullName>
    </submittedName>
</protein>
<evidence type="ECO:0000313" key="1">
    <source>
        <dbReference type="EMBL" id="KAB8249121.1"/>
    </source>
</evidence>
<proteinExistence type="predicted"/>